<evidence type="ECO:0000256" key="2">
    <source>
        <dbReference type="ARBA" id="ARBA00022472"/>
    </source>
</evidence>
<comment type="similarity">
    <text evidence="1 6">Belongs to the purine/pyrimidine phosphoribosyltransferase family. PyrR subfamily.</text>
</comment>
<keyword evidence="6" id="KW-0808">Transferase</keyword>
<feature type="domain" description="Phosphoribosyltransferase" evidence="7">
    <location>
        <begin position="27"/>
        <end position="178"/>
    </location>
</feature>
<proteinExistence type="inferred from homology"/>
<evidence type="ECO:0000256" key="6">
    <source>
        <dbReference type="HAMAP-Rule" id="MF_01219"/>
    </source>
</evidence>
<dbReference type="PANTHER" id="PTHR11608">
    <property type="entry name" value="BIFUNCTIONAL PROTEIN PYRR"/>
    <property type="match status" value="1"/>
</dbReference>
<keyword evidence="6" id="KW-0694">RNA-binding</keyword>
<protein>
    <recommendedName>
        <fullName evidence="6">Bifunctional protein PyrR</fullName>
    </recommendedName>
    <domain>
        <recommendedName>
            <fullName evidence="6">Pyrimidine operon regulatory protein</fullName>
        </recommendedName>
    </domain>
    <domain>
        <recommendedName>
            <fullName evidence="6">Uracil phosphoribosyltransferase</fullName>
            <shortName evidence="6">UPRTase</shortName>
            <ecNumber evidence="6">2.4.2.9</ecNumber>
        </recommendedName>
    </domain>
</protein>
<dbReference type="Proteomes" id="UP000070467">
    <property type="component" value="Unassembled WGS sequence"/>
</dbReference>
<comment type="function">
    <text evidence="6">Regulates transcriptional attenuation of the pyrimidine nucleotide (pyr) operon by binding in a uridine-dependent manner to specific sites on pyr mRNA. This disrupts an antiterminator hairpin in the RNA and favors formation of a downstream transcription terminator, leading to a reduced expression of downstream genes.</text>
</comment>
<dbReference type="HAMAP" id="MF_01219">
    <property type="entry name" value="PyrR"/>
    <property type="match status" value="1"/>
</dbReference>
<sequence length="191" mass="21819">MRTLNLQGIFFYGGKMKEKVLIEKEKIDKMLTRMSHEILEKGDNVNEIILVGIKTRGIFLAKRLKQKLKEIDSVNVGVETLDISFYRDDLEKKSLDPNVEEAKFKLDLNNKVVIIVDDVLYTGRTSRSAIDAIMSTSRPKAVRLAILVDRGHRELPLRADYVGKNIPTSSKENIKVHLKEIDENDEVVIIN</sequence>
<dbReference type="Pfam" id="PF00156">
    <property type="entry name" value="Pribosyltran"/>
    <property type="match status" value="1"/>
</dbReference>
<dbReference type="Gene3D" id="3.40.50.2020">
    <property type="match status" value="1"/>
</dbReference>
<evidence type="ECO:0000256" key="4">
    <source>
        <dbReference type="ARBA" id="ARBA00023015"/>
    </source>
</evidence>
<name>A0ABR5TKI3_9BACL</name>
<gene>
    <name evidence="6" type="primary">pyrR</name>
    <name evidence="8" type="ORF">HMPREF1871_01162</name>
</gene>
<evidence type="ECO:0000313" key="8">
    <source>
        <dbReference type="EMBL" id="KXB55709.1"/>
    </source>
</evidence>
<dbReference type="GO" id="GO:0016757">
    <property type="term" value="F:glycosyltransferase activity"/>
    <property type="evidence" value="ECO:0007669"/>
    <property type="project" value="UniProtKB-KW"/>
</dbReference>
<comment type="caution">
    <text evidence="8">The sequence shown here is derived from an EMBL/GenBank/DDBJ whole genome shotgun (WGS) entry which is preliminary data.</text>
</comment>
<dbReference type="NCBIfam" id="NF003549">
    <property type="entry name" value="PRK05205.1-5"/>
    <property type="match status" value="1"/>
</dbReference>
<dbReference type="PANTHER" id="PTHR11608:SF0">
    <property type="entry name" value="BIFUNCTIONAL PROTEIN PYRR"/>
    <property type="match status" value="1"/>
</dbReference>
<dbReference type="EMBL" id="LSDB01000065">
    <property type="protein sequence ID" value="KXB55709.1"/>
    <property type="molecule type" value="Genomic_DNA"/>
</dbReference>
<evidence type="ECO:0000259" key="7">
    <source>
        <dbReference type="Pfam" id="PF00156"/>
    </source>
</evidence>
<organism evidence="8 9">
    <name type="scientific">Gemelliphila asaccharolytica</name>
    <dbReference type="NCBI Taxonomy" id="502393"/>
    <lineage>
        <taxon>Bacteria</taxon>
        <taxon>Bacillati</taxon>
        <taxon>Bacillota</taxon>
        <taxon>Bacilli</taxon>
        <taxon>Bacillales</taxon>
        <taxon>Gemellaceae</taxon>
        <taxon>Gemelliphila</taxon>
    </lineage>
</organism>
<feature type="short sequence motif" description="PRPP-binding" evidence="6">
    <location>
        <begin position="113"/>
        <end position="125"/>
    </location>
</feature>
<dbReference type="InterPro" id="IPR050137">
    <property type="entry name" value="PyrR_bifunctional"/>
</dbReference>
<dbReference type="InterPro" id="IPR023050">
    <property type="entry name" value="PyrR"/>
</dbReference>
<comment type="function">
    <text evidence="6">Also displays a weak uracil phosphoribosyltransferase activity which is not physiologically significant.</text>
</comment>
<evidence type="ECO:0000256" key="3">
    <source>
        <dbReference type="ARBA" id="ARBA00022676"/>
    </source>
</evidence>
<keyword evidence="5 6" id="KW-0804">Transcription</keyword>
<dbReference type="InterPro" id="IPR029057">
    <property type="entry name" value="PRTase-like"/>
</dbReference>
<dbReference type="EC" id="2.4.2.9" evidence="6"/>
<keyword evidence="9" id="KW-1185">Reference proteome</keyword>
<reference evidence="8 9" key="1">
    <citation type="submission" date="2016-01" db="EMBL/GenBank/DDBJ databases">
        <authorList>
            <person name="Mitreva M."/>
            <person name="Pepin K.H."/>
            <person name="Mihindukulasuriya K.A."/>
            <person name="Fulton R."/>
            <person name="Fronick C."/>
            <person name="O'Laughlin M."/>
            <person name="Miner T."/>
            <person name="Herter B."/>
            <person name="Rosa B.A."/>
            <person name="Cordes M."/>
            <person name="Tomlinson C."/>
            <person name="Wollam A."/>
            <person name="Palsikar V.B."/>
            <person name="Mardis E.R."/>
            <person name="Wilson R.K."/>
        </authorList>
    </citation>
    <scope>NUCLEOTIDE SEQUENCE [LARGE SCALE GENOMIC DNA]</scope>
    <source>
        <strain evidence="8 9">KA00071</strain>
    </source>
</reference>
<evidence type="ECO:0000313" key="9">
    <source>
        <dbReference type="Proteomes" id="UP000070467"/>
    </source>
</evidence>
<keyword evidence="2 6" id="KW-0806">Transcription termination</keyword>
<dbReference type="CDD" id="cd06223">
    <property type="entry name" value="PRTases_typeI"/>
    <property type="match status" value="1"/>
</dbReference>
<comment type="catalytic activity">
    <reaction evidence="6">
        <text>UMP + diphosphate = 5-phospho-alpha-D-ribose 1-diphosphate + uracil</text>
        <dbReference type="Rhea" id="RHEA:13017"/>
        <dbReference type="ChEBI" id="CHEBI:17568"/>
        <dbReference type="ChEBI" id="CHEBI:33019"/>
        <dbReference type="ChEBI" id="CHEBI:57865"/>
        <dbReference type="ChEBI" id="CHEBI:58017"/>
        <dbReference type="EC" id="2.4.2.9"/>
    </reaction>
</comment>
<evidence type="ECO:0000256" key="1">
    <source>
        <dbReference type="ARBA" id="ARBA00005565"/>
    </source>
</evidence>
<accession>A0ABR5TKI3</accession>
<dbReference type="InterPro" id="IPR000836">
    <property type="entry name" value="PRTase_dom"/>
</dbReference>
<evidence type="ECO:0000256" key="5">
    <source>
        <dbReference type="ARBA" id="ARBA00023163"/>
    </source>
</evidence>
<dbReference type="SUPFAM" id="SSF53271">
    <property type="entry name" value="PRTase-like"/>
    <property type="match status" value="1"/>
</dbReference>
<dbReference type="NCBIfam" id="NF003548">
    <property type="entry name" value="PRK05205.1-4"/>
    <property type="match status" value="1"/>
</dbReference>
<keyword evidence="3 6" id="KW-0328">Glycosyltransferase</keyword>
<keyword evidence="4 6" id="KW-0805">Transcription regulation</keyword>
<comment type="subunit">
    <text evidence="6">Homodimer and homohexamer; in equilibrium.</text>
</comment>